<dbReference type="EMBL" id="JBHUDM010000003">
    <property type="protein sequence ID" value="MFD1642524.1"/>
    <property type="molecule type" value="Genomic_DNA"/>
</dbReference>
<dbReference type="InterPro" id="IPR046342">
    <property type="entry name" value="CBS_dom_sf"/>
</dbReference>
<feature type="domain" description="CBS" evidence="18">
    <location>
        <begin position="319"/>
        <end position="378"/>
    </location>
</feature>
<comment type="cofactor">
    <cofactor evidence="14 16">
        <name>Zn(2+)</name>
        <dbReference type="ChEBI" id="CHEBI:29105"/>
    </cofactor>
    <text evidence="14 16">Binds 1 zinc ion per subunit.</text>
</comment>
<sequence>MRGIRLGSAFGIPIQLNWTFLLVLPVFAWIIGSDIITLVELVNGVLGSSIATEPLTVGSLPWLLGFAAAGGLFFGVLLHEFGHSLVAMRYGLEIESITLWLLGGVASFREMPEDWHKEFTIAIAGPVVSVLVGIVSYIAFILTPASLGPLQFVLGYLAVMNVTLAVFNMLPGFPMDGGRVLRALLARKRPHAQATQLAAEVGKIFAFLLGMVGLFAFSPLFILLAFFIYIAASGEAQQSTVKAAFQGVTVRDIMTPGEELHVVEEGTTVAELLGRMFTERHTGYPVVDTRGELVGMVTLDDARTIQEIERDAYRVEEVMERDVRSITPDADAITALRTMQEHGVGRLPVVDERGDLAGIISRTDLMTAFNVIQSRGDNSSLIQSGGSTADLPSIR</sequence>
<accession>A0ABD6DBI6</accession>
<keyword evidence="11 14" id="KW-0482">Metalloprotease</keyword>
<dbReference type="Proteomes" id="UP001597052">
    <property type="component" value="Unassembled WGS sequence"/>
</dbReference>
<dbReference type="SMART" id="SM00116">
    <property type="entry name" value="CBS"/>
    <property type="match status" value="2"/>
</dbReference>
<evidence type="ECO:0000256" key="3">
    <source>
        <dbReference type="ARBA" id="ARBA00022475"/>
    </source>
</evidence>
<organism evidence="19 20">
    <name type="scientific">Halohasta litorea</name>
    <dbReference type="NCBI Taxonomy" id="869891"/>
    <lineage>
        <taxon>Archaea</taxon>
        <taxon>Methanobacteriati</taxon>
        <taxon>Methanobacteriota</taxon>
        <taxon>Stenosarchaea group</taxon>
        <taxon>Halobacteria</taxon>
        <taxon>Halobacteriales</taxon>
        <taxon>Haloferacaceae</taxon>
        <taxon>Halohasta</taxon>
    </lineage>
</organism>
<feature type="transmembrane region" description="Helical" evidence="14">
    <location>
        <begin position="204"/>
        <end position="232"/>
    </location>
</feature>
<dbReference type="GO" id="GO:0005886">
    <property type="term" value="C:plasma membrane"/>
    <property type="evidence" value="ECO:0007669"/>
    <property type="project" value="UniProtKB-SubCell"/>
</dbReference>
<feature type="domain" description="CBS" evidence="18">
    <location>
        <begin position="254"/>
        <end position="312"/>
    </location>
</feature>
<evidence type="ECO:0000256" key="12">
    <source>
        <dbReference type="ARBA" id="ARBA00023122"/>
    </source>
</evidence>
<dbReference type="GO" id="GO:0006508">
    <property type="term" value="P:proteolysis"/>
    <property type="evidence" value="ECO:0007669"/>
    <property type="project" value="UniProtKB-KW"/>
</dbReference>
<dbReference type="PIRSF" id="PIRSF006404">
    <property type="entry name" value="UCP006404_Pept_M50_CBS"/>
    <property type="match status" value="1"/>
</dbReference>
<gene>
    <name evidence="19" type="ORF">ACFSBW_11630</name>
</gene>
<feature type="transmembrane region" description="Helical" evidence="14">
    <location>
        <begin position="152"/>
        <end position="170"/>
    </location>
</feature>
<dbReference type="AlphaFoldDB" id="A0ABD6DBI6"/>
<keyword evidence="6 14" id="KW-0479">Metal-binding</keyword>
<evidence type="ECO:0000256" key="15">
    <source>
        <dbReference type="PIRSR" id="PIRSR006404-1"/>
    </source>
</evidence>
<reference evidence="19 20" key="1">
    <citation type="journal article" date="2019" name="Int. J. Syst. Evol. Microbiol.">
        <title>The Global Catalogue of Microorganisms (GCM) 10K type strain sequencing project: providing services to taxonomists for standard genome sequencing and annotation.</title>
        <authorList>
            <consortium name="The Broad Institute Genomics Platform"/>
            <consortium name="The Broad Institute Genome Sequencing Center for Infectious Disease"/>
            <person name="Wu L."/>
            <person name="Ma J."/>
        </authorList>
    </citation>
    <scope>NUCLEOTIDE SEQUENCE [LARGE SCALE GENOMIC DNA]</scope>
    <source>
        <strain evidence="19 20">CGMCC 1.10593</strain>
    </source>
</reference>
<evidence type="ECO:0000256" key="14">
    <source>
        <dbReference type="PIRNR" id="PIRNR006404"/>
    </source>
</evidence>
<keyword evidence="9 14" id="KW-0862">Zinc</keyword>
<evidence type="ECO:0000313" key="19">
    <source>
        <dbReference type="EMBL" id="MFD1642524.1"/>
    </source>
</evidence>
<keyword evidence="3 14" id="KW-1003">Cell membrane</keyword>
<comment type="caution">
    <text evidence="19">The sequence shown here is derived from an EMBL/GenBank/DDBJ whole genome shotgun (WGS) entry which is preliminary data.</text>
</comment>
<evidence type="ECO:0000256" key="1">
    <source>
        <dbReference type="ARBA" id="ARBA00004651"/>
    </source>
</evidence>
<feature type="binding site" evidence="16">
    <location>
        <position position="79"/>
    </location>
    <ligand>
        <name>Zn(2+)</name>
        <dbReference type="ChEBI" id="CHEBI:29105"/>
        <note>catalytic</note>
    </ligand>
</feature>
<evidence type="ECO:0000256" key="17">
    <source>
        <dbReference type="PROSITE-ProRule" id="PRU00703"/>
    </source>
</evidence>
<evidence type="ECO:0000256" key="2">
    <source>
        <dbReference type="ARBA" id="ARBA00007931"/>
    </source>
</evidence>
<feature type="binding site" evidence="16">
    <location>
        <position position="83"/>
    </location>
    <ligand>
        <name>Zn(2+)</name>
        <dbReference type="ChEBI" id="CHEBI:29105"/>
        <note>catalytic</note>
    </ligand>
</feature>
<dbReference type="CDD" id="cd04801">
    <property type="entry name" value="CBS_pair_peptidase_M50"/>
    <property type="match status" value="1"/>
</dbReference>
<evidence type="ECO:0000256" key="7">
    <source>
        <dbReference type="ARBA" id="ARBA00022737"/>
    </source>
</evidence>
<dbReference type="PROSITE" id="PS51371">
    <property type="entry name" value="CBS"/>
    <property type="match status" value="2"/>
</dbReference>
<feature type="transmembrane region" description="Helical" evidence="14">
    <location>
        <begin position="59"/>
        <end position="78"/>
    </location>
</feature>
<comment type="subcellular location">
    <subcellularLocation>
        <location evidence="1 14">Cell membrane</location>
        <topology evidence="1 14">Multi-pass membrane protein</topology>
    </subcellularLocation>
</comment>
<evidence type="ECO:0000313" key="20">
    <source>
        <dbReference type="Proteomes" id="UP001597052"/>
    </source>
</evidence>
<evidence type="ECO:0000256" key="16">
    <source>
        <dbReference type="PIRSR" id="PIRSR006404-2"/>
    </source>
</evidence>
<proteinExistence type="inferred from homology"/>
<protein>
    <recommendedName>
        <fullName evidence="14">Zinc metalloprotease</fullName>
    </recommendedName>
</protein>
<keyword evidence="7" id="KW-0677">Repeat</keyword>
<feature type="transmembrane region" description="Helical" evidence="14">
    <location>
        <begin position="120"/>
        <end position="140"/>
    </location>
</feature>
<keyword evidence="4 14" id="KW-0645">Protease</keyword>
<evidence type="ECO:0000256" key="4">
    <source>
        <dbReference type="ARBA" id="ARBA00022670"/>
    </source>
</evidence>
<keyword evidence="20" id="KW-1185">Reference proteome</keyword>
<evidence type="ECO:0000256" key="10">
    <source>
        <dbReference type="ARBA" id="ARBA00022989"/>
    </source>
</evidence>
<dbReference type="PANTHER" id="PTHR39188:SF3">
    <property type="entry name" value="STAGE IV SPORULATION PROTEIN FB"/>
    <property type="match status" value="1"/>
</dbReference>
<dbReference type="SUPFAM" id="SSF54631">
    <property type="entry name" value="CBS-domain pair"/>
    <property type="match status" value="1"/>
</dbReference>
<dbReference type="PANTHER" id="PTHR39188">
    <property type="entry name" value="MEMBRANE-ASSOCIATED ZINC METALLOPROTEASE M50B"/>
    <property type="match status" value="1"/>
</dbReference>
<keyword evidence="10 14" id="KW-1133">Transmembrane helix</keyword>
<dbReference type="InterPro" id="IPR016483">
    <property type="entry name" value="UCP006404_Pept_M50_CBS"/>
</dbReference>
<keyword evidence="8 14" id="KW-0378">Hydrolase</keyword>
<evidence type="ECO:0000256" key="6">
    <source>
        <dbReference type="ARBA" id="ARBA00022723"/>
    </source>
</evidence>
<keyword evidence="5 14" id="KW-0812">Transmembrane</keyword>
<dbReference type="GO" id="GO:0008237">
    <property type="term" value="F:metallopeptidase activity"/>
    <property type="evidence" value="ECO:0007669"/>
    <property type="project" value="UniProtKB-UniRule"/>
</dbReference>
<keyword evidence="13 14" id="KW-0472">Membrane</keyword>
<keyword evidence="12 17" id="KW-0129">CBS domain</keyword>
<dbReference type="Pfam" id="PF00571">
    <property type="entry name" value="CBS"/>
    <property type="match status" value="2"/>
</dbReference>
<evidence type="ECO:0000256" key="11">
    <source>
        <dbReference type="ARBA" id="ARBA00023049"/>
    </source>
</evidence>
<dbReference type="RefSeq" id="WP_256395923.1">
    <property type="nucleotide sequence ID" value="NZ_JANHDJ010000003.1"/>
</dbReference>
<feature type="transmembrane region" description="Helical" evidence="14">
    <location>
        <begin position="20"/>
        <end position="39"/>
    </location>
</feature>
<dbReference type="GO" id="GO:0046872">
    <property type="term" value="F:metal ion binding"/>
    <property type="evidence" value="ECO:0007669"/>
    <property type="project" value="UniProtKB-UniRule"/>
</dbReference>
<evidence type="ECO:0000259" key="18">
    <source>
        <dbReference type="PROSITE" id="PS51371"/>
    </source>
</evidence>
<evidence type="ECO:0000256" key="9">
    <source>
        <dbReference type="ARBA" id="ARBA00022833"/>
    </source>
</evidence>
<dbReference type="Pfam" id="PF02163">
    <property type="entry name" value="Peptidase_M50"/>
    <property type="match status" value="2"/>
</dbReference>
<evidence type="ECO:0000256" key="8">
    <source>
        <dbReference type="ARBA" id="ARBA00022801"/>
    </source>
</evidence>
<dbReference type="InterPro" id="IPR008915">
    <property type="entry name" value="Peptidase_M50"/>
</dbReference>
<name>A0ABD6DBI6_9EURY</name>
<feature type="active site" evidence="15">
    <location>
        <position position="80"/>
    </location>
</feature>
<feature type="binding site" evidence="16">
    <location>
        <position position="176"/>
    </location>
    <ligand>
        <name>Zn(2+)</name>
        <dbReference type="ChEBI" id="CHEBI:29105"/>
        <note>catalytic</note>
    </ligand>
</feature>
<evidence type="ECO:0000256" key="5">
    <source>
        <dbReference type="ARBA" id="ARBA00022692"/>
    </source>
</evidence>
<dbReference type="Gene3D" id="3.10.580.10">
    <property type="entry name" value="CBS-domain"/>
    <property type="match status" value="1"/>
</dbReference>
<dbReference type="InterPro" id="IPR000644">
    <property type="entry name" value="CBS_dom"/>
</dbReference>
<dbReference type="CDD" id="cd06164">
    <property type="entry name" value="S2P-M50_SpoIVFB_CBS"/>
    <property type="match status" value="1"/>
</dbReference>
<evidence type="ECO:0000256" key="13">
    <source>
        <dbReference type="ARBA" id="ARBA00023136"/>
    </source>
</evidence>
<comment type="similarity">
    <text evidence="2 14">Belongs to the peptidase M50B family.</text>
</comment>